<dbReference type="PROSITE" id="PS51470">
    <property type="entry name" value="FG_GAP"/>
    <property type="match status" value="5"/>
</dbReference>
<dbReference type="PANTHER" id="PTHR23221:SF7">
    <property type="entry name" value="PHOSPHATIDYLINOSITOL-GLYCAN-SPECIFIC PHOSPHOLIPASE D"/>
    <property type="match status" value="1"/>
</dbReference>
<dbReference type="InterPro" id="IPR013517">
    <property type="entry name" value="FG-GAP"/>
</dbReference>
<keyword evidence="4" id="KW-0325">Glycoprotein</keyword>
<dbReference type="GO" id="GO:0008305">
    <property type="term" value="C:integrin complex"/>
    <property type="evidence" value="ECO:0007669"/>
    <property type="project" value="InterPro"/>
</dbReference>
<dbReference type="SMART" id="SM00191">
    <property type="entry name" value="Int_alpha"/>
    <property type="match status" value="7"/>
</dbReference>
<keyword evidence="2" id="KW-0677">Repeat</keyword>
<dbReference type="Proteomes" id="UP000031599">
    <property type="component" value="Unassembled WGS sequence"/>
</dbReference>
<dbReference type="Gene3D" id="2.130.10.130">
    <property type="entry name" value="Integrin alpha, N-terminal"/>
    <property type="match status" value="4"/>
</dbReference>
<sequence length="496" mass="50349">MQADFNGDGYADLAIGVPGEGLGSSLPSAGAVNVIYGSSDGLDADGNQLWTQDTPGVEGIAEANDNFGTTLAAGDFNDDGYADLAIGVPHEGIGDTYRAGAVNVLYGSPSGLKPLGSQLWSQNISGIADHAEFNDKFGASLTTGDFDDDGYVDLAIGVPYEDINGRVDAGAVHVIYGSSSGLAAANDQFWHQGVPGVTGTLESDDRFGSALAAGDFDDDGKSDLAVGVPLEDISEIVDAGLVHVLYGTNSGLGVTGDQTWHQNSNGIQGVAEAFDEFGAALAVGDFDDDGRDDLAVGVPYDDVDSAQDAGAVNVIFGGANGLDSANDQLLNQAVAGIEGVAESFDQFGMTLASGDFDGDGHGDLAIGVPGEDLSDESTIILDAGAVNVVYGANSGVSTKDNRLFSLDTSGIGGAAAKFDGFGSALTTGDFDGDERVDLAIGVPYEDVEGEADAGAVHVIYGSGSGLKAKGDQVWHQDSPGIEGVADQHDHFGATVR</sequence>
<evidence type="ECO:0000256" key="4">
    <source>
        <dbReference type="ARBA" id="ARBA00023180"/>
    </source>
</evidence>
<keyword evidence="5" id="KW-0401">Integrin</keyword>
<dbReference type="PANTHER" id="PTHR23221">
    <property type="entry name" value="GLYCOSYLPHOSPHATIDYLINOSITOL PHOSPHOLIPASE D"/>
    <property type="match status" value="1"/>
</dbReference>
<comment type="caution">
    <text evidence="5">The sequence shown here is derived from an EMBL/GenBank/DDBJ whole genome shotgun (WGS) entry which is preliminary data.</text>
</comment>
<dbReference type="InterPro" id="IPR028994">
    <property type="entry name" value="Integrin_alpha_N"/>
</dbReference>
<dbReference type="Pfam" id="PF01839">
    <property type="entry name" value="FG-GAP"/>
    <property type="match status" value="7"/>
</dbReference>
<proteinExistence type="predicted"/>
<keyword evidence="3" id="KW-0378">Hydrolase</keyword>
<evidence type="ECO:0000256" key="3">
    <source>
        <dbReference type="ARBA" id="ARBA00022801"/>
    </source>
</evidence>
<accession>A0A0C1ZCE4</accession>
<dbReference type="RefSeq" id="WP_052551819.1">
    <property type="nucleotide sequence ID" value="NZ_JMCC02000056.1"/>
</dbReference>
<evidence type="ECO:0000256" key="2">
    <source>
        <dbReference type="ARBA" id="ARBA00022737"/>
    </source>
</evidence>
<organism evidence="5 6">
    <name type="scientific">Enhygromyxa salina</name>
    <dbReference type="NCBI Taxonomy" id="215803"/>
    <lineage>
        <taxon>Bacteria</taxon>
        <taxon>Pseudomonadati</taxon>
        <taxon>Myxococcota</taxon>
        <taxon>Polyangia</taxon>
        <taxon>Nannocystales</taxon>
        <taxon>Nannocystaceae</taxon>
        <taxon>Enhygromyxa</taxon>
    </lineage>
</organism>
<evidence type="ECO:0000256" key="1">
    <source>
        <dbReference type="ARBA" id="ARBA00022729"/>
    </source>
</evidence>
<dbReference type="GO" id="GO:0016787">
    <property type="term" value="F:hydrolase activity"/>
    <property type="evidence" value="ECO:0007669"/>
    <property type="project" value="UniProtKB-KW"/>
</dbReference>
<dbReference type="EMBL" id="JMCC02000056">
    <property type="protein sequence ID" value="KIG15359.1"/>
    <property type="molecule type" value="Genomic_DNA"/>
</dbReference>
<dbReference type="AlphaFoldDB" id="A0A0C1ZCE4"/>
<dbReference type="SUPFAM" id="SSF69318">
    <property type="entry name" value="Integrin alpha N-terminal domain"/>
    <property type="match status" value="3"/>
</dbReference>
<reference evidence="5 6" key="1">
    <citation type="submission" date="2014-12" db="EMBL/GenBank/DDBJ databases">
        <title>Genome assembly of Enhygromyxa salina DSM 15201.</title>
        <authorList>
            <person name="Sharma G."/>
            <person name="Subramanian S."/>
        </authorList>
    </citation>
    <scope>NUCLEOTIDE SEQUENCE [LARGE SCALE GENOMIC DNA]</scope>
    <source>
        <strain evidence="5 6">DSM 15201</strain>
    </source>
</reference>
<keyword evidence="1" id="KW-0732">Signal</keyword>
<gene>
    <name evidence="5" type="ORF">DB30_05691</name>
</gene>
<evidence type="ECO:0000313" key="6">
    <source>
        <dbReference type="Proteomes" id="UP000031599"/>
    </source>
</evidence>
<name>A0A0C1ZCE4_9BACT</name>
<dbReference type="InterPro" id="IPR000413">
    <property type="entry name" value="Integrin_alpha"/>
</dbReference>
<dbReference type="PRINTS" id="PR01185">
    <property type="entry name" value="INTEGRINA"/>
</dbReference>
<dbReference type="GO" id="GO:0007155">
    <property type="term" value="P:cell adhesion"/>
    <property type="evidence" value="ECO:0007669"/>
    <property type="project" value="InterPro"/>
</dbReference>
<evidence type="ECO:0000313" key="5">
    <source>
        <dbReference type="EMBL" id="KIG15359.1"/>
    </source>
</evidence>
<dbReference type="GO" id="GO:0007229">
    <property type="term" value="P:integrin-mediated signaling pathway"/>
    <property type="evidence" value="ECO:0007669"/>
    <property type="project" value="UniProtKB-KW"/>
</dbReference>
<protein>
    <submittedName>
        <fullName evidence="5">Putative integrin-like protein</fullName>
    </submittedName>
</protein>
<dbReference type="InterPro" id="IPR013519">
    <property type="entry name" value="Int_alpha_beta-p"/>
</dbReference>